<name>A0A3S1C9A0_ELYCH</name>
<dbReference type="PANTHER" id="PTHR47982">
    <property type="entry name" value="PROLINE-RICH RECEPTOR-LIKE PROTEIN KINASE PERK4"/>
    <property type="match status" value="1"/>
</dbReference>
<dbReference type="InterPro" id="IPR008271">
    <property type="entry name" value="Ser/Thr_kinase_AS"/>
</dbReference>
<comment type="catalytic activity">
    <reaction evidence="14">
        <text>L-seryl-[protein] + ATP = O-phospho-L-seryl-[protein] + ADP + H(+)</text>
        <dbReference type="Rhea" id="RHEA:17989"/>
        <dbReference type="Rhea" id="RHEA-COMP:9863"/>
        <dbReference type="Rhea" id="RHEA-COMP:11604"/>
        <dbReference type="ChEBI" id="CHEBI:15378"/>
        <dbReference type="ChEBI" id="CHEBI:29999"/>
        <dbReference type="ChEBI" id="CHEBI:30616"/>
        <dbReference type="ChEBI" id="CHEBI:83421"/>
        <dbReference type="ChEBI" id="CHEBI:456216"/>
        <dbReference type="EC" id="2.7.11.1"/>
    </reaction>
</comment>
<dbReference type="PROSITE" id="PS50011">
    <property type="entry name" value="PROTEIN_KINASE_DOM"/>
    <property type="match status" value="1"/>
</dbReference>
<dbReference type="STRING" id="188477.A0A3S1C9A0"/>
<evidence type="ECO:0000313" key="17">
    <source>
        <dbReference type="EMBL" id="RUS86446.1"/>
    </source>
</evidence>
<feature type="compositionally biased region" description="Acidic residues" evidence="15">
    <location>
        <begin position="159"/>
        <end position="177"/>
    </location>
</feature>
<dbReference type="PROSITE" id="PS00108">
    <property type="entry name" value="PROTEIN_KINASE_ST"/>
    <property type="match status" value="1"/>
</dbReference>
<evidence type="ECO:0000256" key="9">
    <source>
        <dbReference type="ARBA" id="ARBA00022777"/>
    </source>
</evidence>
<evidence type="ECO:0000256" key="15">
    <source>
        <dbReference type="SAM" id="MobiDB-lite"/>
    </source>
</evidence>
<evidence type="ECO:0000256" key="10">
    <source>
        <dbReference type="ARBA" id="ARBA00022840"/>
    </source>
</evidence>
<dbReference type="SMART" id="SM00220">
    <property type="entry name" value="S_TKc"/>
    <property type="match status" value="1"/>
</dbReference>
<dbReference type="GO" id="GO:0005524">
    <property type="term" value="F:ATP binding"/>
    <property type="evidence" value="ECO:0007669"/>
    <property type="project" value="UniProtKB-KW"/>
</dbReference>
<keyword evidence="9" id="KW-0418">Kinase</keyword>
<dbReference type="InterPro" id="IPR000719">
    <property type="entry name" value="Prot_kinase_dom"/>
</dbReference>
<evidence type="ECO:0000256" key="6">
    <source>
        <dbReference type="ARBA" id="ARBA00022679"/>
    </source>
</evidence>
<evidence type="ECO:0000256" key="11">
    <source>
        <dbReference type="ARBA" id="ARBA00022989"/>
    </source>
</evidence>
<evidence type="ECO:0000256" key="14">
    <source>
        <dbReference type="ARBA" id="ARBA00048679"/>
    </source>
</evidence>
<dbReference type="Pfam" id="PF00069">
    <property type="entry name" value="Pkinase"/>
    <property type="match status" value="1"/>
</dbReference>
<evidence type="ECO:0000256" key="13">
    <source>
        <dbReference type="ARBA" id="ARBA00047899"/>
    </source>
</evidence>
<accession>A0A3S1C9A0</accession>
<keyword evidence="7" id="KW-0812">Transmembrane</keyword>
<keyword evidence="6" id="KW-0808">Transferase</keyword>
<dbReference type="GO" id="GO:0012505">
    <property type="term" value="C:endomembrane system"/>
    <property type="evidence" value="ECO:0007669"/>
    <property type="project" value="UniProtKB-SubCell"/>
</dbReference>
<dbReference type="Gene3D" id="1.10.510.10">
    <property type="entry name" value="Transferase(Phosphotransferase) domain 1"/>
    <property type="match status" value="1"/>
</dbReference>
<evidence type="ECO:0000256" key="8">
    <source>
        <dbReference type="ARBA" id="ARBA00022741"/>
    </source>
</evidence>
<keyword evidence="10" id="KW-0067">ATP-binding</keyword>
<keyword evidence="18" id="KW-1185">Reference proteome</keyword>
<comment type="catalytic activity">
    <reaction evidence="13">
        <text>L-threonyl-[protein] + ATP = O-phospho-L-threonyl-[protein] + ADP + H(+)</text>
        <dbReference type="Rhea" id="RHEA:46608"/>
        <dbReference type="Rhea" id="RHEA-COMP:11060"/>
        <dbReference type="Rhea" id="RHEA-COMP:11605"/>
        <dbReference type="ChEBI" id="CHEBI:15378"/>
        <dbReference type="ChEBI" id="CHEBI:30013"/>
        <dbReference type="ChEBI" id="CHEBI:30616"/>
        <dbReference type="ChEBI" id="CHEBI:61977"/>
        <dbReference type="ChEBI" id="CHEBI:456216"/>
        <dbReference type="EC" id="2.7.11.1"/>
    </reaction>
</comment>
<protein>
    <recommendedName>
        <fullName evidence="4">non-specific serine/threonine protein kinase</fullName>
        <ecNumber evidence="4">2.7.11.1</ecNumber>
    </recommendedName>
</protein>
<dbReference type="InterPro" id="IPR011009">
    <property type="entry name" value="Kinase-like_dom_sf"/>
</dbReference>
<evidence type="ECO:0000256" key="3">
    <source>
        <dbReference type="ARBA" id="ARBA00008718"/>
    </source>
</evidence>
<sequence>MAYSLDSNKRCLVYEYMVNGSLEDRLACKDNTQPLWASKRLDIVKGTACGIDFLHQNGVVHRDIKSANILLDENLVPKVGDFATARVTASQVTTKILLTSKIIGTQVYLAPEAYSGRIDIGLDCYSYGVVLLEILTGLPVLDQERTEHHDLKTYVQEHCEEDEEDEDDDDDDDDEGNDGISRNGRKKERGTIFDLLDEKAGRWDAQVVELLFEISYKCLEVSPKRRAKMKQVVKWLDAGKIVK</sequence>
<dbReference type="EC" id="2.7.11.1" evidence="4"/>
<dbReference type="FunFam" id="1.10.510.10:FF:000754">
    <property type="entry name" value="Interleukin-1 receptor-associated kinase"/>
    <property type="match status" value="1"/>
</dbReference>
<feature type="region of interest" description="Disordered" evidence="15">
    <location>
        <begin position="157"/>
        <end position="183"/>
    </location>
</feature>
<evidence type="ECO:0000259" key="16">
    <source>
        <dbReference type="PROSITE" id="PS50011"/>
    </source>
</evidence>
<dbReference type="EMBL" id="RQTK01000139">
    <property type="protein sequence ID" value="RUS86446.1"/>
    <property type="molecule type" value="Genomic_DNA"/>
</dbReference>
<evidence type="ECO:0000256" key="7">
    <source>
        <dbReference type="ARBA" id="ARBA00022692"/>
    </source>
</evidence>
<evidence type="ECO:0000256" key="4">
    <source>
        <dbReference type="ARBA" id="ARBA00012513"/>
    </source>
</evidence>
<keyword evidence="8" id="KW-0547">Nucleotide-binding</keyword>
<comment type="similarity">
    <text evidence="3">Belongs to the protein kinase superfamily. TKL Ser/Thr protein kinase family. Pelle subfamily.</text>
</comment>
<dbReference type="GO" id="GO:0004674">
    <property type="term" value="F:protein serine/threonine kinase activity"/>
    <property type="evidence" value="ECO:0007669"/>
    <property type="project" value="UniProtKB-KW"/>
</dbReference>
<reference evidence="17 18" key="1">
    <citation type="submission" date="2019-01" db="EMBL/GenBank/DDBJ databases">
        <title>A draft genome assembly of the solar-powered sea slug Elysia chlorotica.</title>
        <authorList>
            <person name="Cai H."/>
            <person name="Li Q."/>
            <person name="Fang X."/>
            <person name="Li J."/>
            <person name="Curtis N.E."/>
            <person name="Altenburger A."/>
            <person name="Shibata T."/>
            <person name="Feng M."/>
            <person name="Maeda T."/>
            <person name="Schwartz J.A."/>
            <person name="Shigenobu S."/>
            <person name="Lundholm N."/>
            <person name="Nishiyama T."/>
            <person name="Yang H."/>
            <person name="Hasebe M."/>
            <person name="Li S."/>
            <person name="Pierce S.K."/>
            <person name="Wang J."/>
        </authorList>
    </citation>
    <scope>NUCLEOTIDE SEQUENCE [LARGE SCALE GENOMIC DNA]</scope>
    <source>
        <strain evidence="17">EC2010</strain>
        <tissue evidence="17">Whole organism of an adult</tissue>
    </source>
</reference>
<proteinExistence type="inferred from homology"/>
<dbReference type="InterPro" id="IPR047117">
    <property type="entry name" value="PERK1-13-like"/>
</dbReference>
<evidence type="ECO:0000256" key="12">
    <source>
        <dbReference type="ARBA" id="ARBA00023136"/>
    </source>
</evidence>
<keyword evidence="11" id="KW-1133">Transmembrane helix</keyword>
<dbReference type="PANTHER" id="PTHR47982:SF70">
    <property type="entry name" value="PROTEIN KINASE SUPERFAMILY PROTEIN"/>
    <property type="match status" value="1"/>
</dbReference>
<dbReference type="SUPFAM" id="SSF56112">
    <property type="entry name" value="Protein kinase-like (PK-like)"/>
    <property type="match status" value="1"/>
</dbReference>
<evidence type="ECO:0000256" key="2">
    <source>
        <dbReference type="ARBA" id="ARBA00004308"/>
    </source>
</evidence>
<dbReference type="AlphaFoldDB" id="A0A3S1C9A0"/>
<comment type="subcellular location">
    <subcellularLocation>
        <location evidence="1">Cell envelope</location>
    </subcellularLocation>
    <subcellularLocation>
        <location evidence="2">Endomembrane system</location>
    </subcellularLocation>
</comment>
<dbReference type="Proteomes" id="UP000271974">
    <property type="component" value="Unassembled WGS sequence"/>
</dbReference>
<comment type="caution">
    <text evidence="17">The sequence shown here is derived from an EMBL/GenBank/DDBJ whole genome shotgun (WGS) entry which is preliminary data.</text>
</comment>
<keyword evidence="5" id="KW-0723">Serine/threonine-protein kinase</keyword>
<keyword evidence="12" id="KW-0472">Membrane</keyword>
<evidence type="ECO:0000313" key="18">
    <source>
        <dbReference type="Proteomes" id="UP000271974"/>
    </source>
</evidence>
<evidence type="ECO:0000256" key="5">
    <source>
        <dbReference type="ARBA" id="ARBA00022527"/>
    </source>
</evidence>
<dbReference type="OrthoDB" id="4062651at2759"/>
<organism evidence="17 18">
    <name type="scientific">Elysia chlorotica</name>
    <name type="common">Eastern emerald elysia</name>
    <name type="synonym">Sea slug</name>
    <dbReference type="NCBI Taxonomy" id="188477"/>
    <lineage>
        <taxon>Eukaryota</taxon>
        <taxon>Metazoa</taxon>
        <taxon>Spiralia</taxon>
        <taxon>Lophotrochozoa</taxon>
        <taxon>Mollusca</taxon>
        <taxon>Gastropoda</taxon>
        <taxon>Heterobranchia</taxon>
        <taxon>Euthyneura</taxon>
        <taxon>Panpulmonata</taxon>
        <taxon>Sacoglossa</taxon>
        <taxon>Placobranchoidea</taxon>
        <taxon>Plakobranchidae</taxon>
        <taxon>Elysia</taxon>
    </lineage>
</organism>
<feature type="domain" description="Protein kinase" evidence="16">
    <location>
        <begin position="1"/>
        <end position="236"/>
    </location>
</feature>
<evidence type="ECO:0000256" key="1">
    <source>
        <dbReference type="ARBA" id="ARBA00004196"/>
    </source>
</evidence>
<gene>
    <name evidence="17" type="ORF">EGW08_005824</name>
</gene>